<protein>
    <recommendedName>
        <fullName evidence="4">mannose-6-phosphate isomerase</fullName>
        <ecNumber evidence="4">5.3.1.8</ecNumber>
    </recommendedName>
</protein>
<keyword evidence="6" id="KW-0862">Zinc</keyword>
<dbReference type="CDD" id="cd07011">
    <property type="entry name" value="cupin_PMI_type_I_N"/>
    <property type="match status" value="1"/>
</dbReference>
<name>A0A6J7MMR0_9ZZZZ</name>
<dbReference type="GO" id="GO:0005975">
    <property type="term" value="P:carbohydrate metabolic process"/>
    <property type="evidence" value="ECO:0007669"/>
    <property type="project" value="InterPro"/>
</dbReference>
<gene>
    <name evidence="9" type="ORF">UFOPK2657_00428</name>
    <name evidence="10" type="ORF">UFOPK4000_00067</name>
</gene>
<evidence type="ECO:0000256" key="4">
    <source>
        <dbReference type="ARBA" id="ARBA00011956"/>
    </source>
</evidence>
<dbReference type="EC" id="5.3.1.8" evidence="4"/>
<dbReference type="AlphaFoldDB" id="A0A6J7MMR0"/>
<proteinExistence type="inferred from homology"/>
<feature type="domain" description="Phosphomannose isomerase type I catalytic" evidence="8">
    <location>
        <begin position="6"/>
        <end position="134"/>
    </location>
</feature>
<dbReference type="InterPro" id="IPR046457">
    <property type="entry name" value="PMI_typeI_cat"/>
</dbReference>
<keyword evidence="5" id="KW-0479">Metal-binding</keyword>
<evidence type="ECO:0000256" key="3">
    <source>
        <dbReference type="ARBA" id="ARBA00010772"/>
    </source>
</evidence>
<dbReference type="GO" id="GO:0004476">
    <property type="term" value="F:mannose-6-phosphate isomerase activity"/>
    <property type="evidence" value="ECO:0007669"/>
    <property type="project" value="UniProtKB-EC"/>
</dbReference>
<dbReference type="EMBL" id="CAFBOT010000005">
    <property type="protein sequence ID" value="CAB4980422.1"/>
    <property type="molecule type" value="Genomic_DNA"/>
</dbReference>
<evidence type="ECO:0000256" key="7">
    <source>
        <dbReference type="ARBA" id="ARBA00023235"/>
    </source>
</evidence>
<evidence type="ECO:0000259" key="8">
    <source>
        <dbReference type="Pfam" id="PF20511"/>
    </source>
</evidence>
<dbReference type="InterPro" id="IPR011051">
    <property type="entry name" value="RmlC_Cupin_sf"/>
</dbReference>
<dbReference type="InterPro" id="IPR014710">
    <property type="entry name" value="RmlC-like_jellyroll"/>
</dbReference>
<dbReference type="PRINTS" id="PR00714">
    <property type="entry name" value="MAN6PISMRASE"/>
</dbReference>
<reference evidence="10" key="1">
    <citation type="submission" date="2020-05" db="EMBL/GenBank/DDBJ databases">
        <authorList>
            <person name="Chiriac C."/>
            <person name="Salcher M."/>
            <person name="Ghai R."/>
            <person name="Kavagutti S V."/>
        </authorList>
    </citation>
    <scope>NUCLEOTIDE SEQUENCE</scope>
</reference>
<sequence>MSVQLLRGVVQHYEWGDQQAIPNFLHTEADARPWAELWFGTHRSGPSLVKTPSGSQPLSSYAGELSFLVKIIAAAKPLSLQTHPTDEQAASGYQQENEIGISLDSPLRIYRDSSAKPELLIALTPFEAICGFRPIDETLELCTRFGWTELASHLREDGLAECVRWALTTGPHQLPTQLPAWAGRLATMYPGNGGVLVALLMHHVKLAPGQALFLGAGNAHAYLGGTGLEVMSASDNVVRAAFTRKNVNVDEFLAVAAIAPIDSPVIAPSETTTGVWQYPVSTPRFGAQRIEVTGTHLIKATHHAEIVICTSGDAGALTHGQACILREGETLSLTGEATLFRTWGTH</sequence>
<dbReference type="SUPFAM" id="SSF51182">
    <property type="entry name" value="RmlC-like cupins"/>
    <property type="match status" value="1"/>
</dbReference>
<dbReference type="PANTHER" id="PTHR10309">
    <property type="entry name" value="MANNOSE-6-PHOSPHATE ISOMERASE"/>
    <property type="match status" value="1"/>
</dbReference>
<evidence type="ECO:0000256" key="6">
    <source>
        <dbReference type="ARBA" id="ARBA00022833"/>
    </source>
</evidence>
<evidence type="ECO:0000313" key="10">
    <source>
        <dbReference type="EMBL" id="CAB4980422.1"/>
    </source>
</evidence>
<dbReference type="NCBIfam" id="TIGR00218">
    <property type="entry name" value="manA"/>
    <property type="match status" value="1"/>
</dbReference>
<dbReference type="GO" id="GO:0005829">
    <property type="term" value="C:cytosol"/>
    <property type="evidence" value="ECO:0007669"/>
    <property type="project" value="TreeGrafter"/>
</dbReference>
<dbReference type="Gene3D" id="2.60.120.10">
    <property type="entry name" value="Jelly Rolls"/>
    <property type="match status" value="2"/>
</dbReference>
<dbReference type="InterPro" id="IPR016305">
    <property type="entry name" value="Mannose-6-P_Isomerase"/>
</dbReference>
<dbReference type="EMBL" id="CAEZYG010000052">
    <property type="protein sequence ID" value="CAB4709216.1"/>
    <property type="molecule type" value="Genomic_DNA"/>
</dbReference>
<accession>A0A6J7MMR0</accession>
<evidence type="ECO:0000313" key="9">
    <source>
        <dbReference type="EMBL" id="CAB4709216.1"/>
    </source>
</evidence>
<dbReference type="Pfam" id="PF20511">
    <property type="entry name" value="PMI_typeI_cat"/>
    <property type="match status" value="1"/>
</dbReference>
<evidence type="ECO:0000256" key="1">
    <source>
        <dbReference type="ARBA" id="ARBA00000757"/>
    </source>
</evidence>
<keyword evidence="7" id="KW-0413">Isomerase</keyword>
<dbReference type="InterPro" id="IPR001250">
    <property type="entry name" value="Man6P_Isoase-1"/>
</dbReference>
<comment type="similarity">
    <text evidence="3">Belongs to the mannose-6-phosphate isomerase type 1 family.</text>
</comment>
<evidence type="ECO:0000256" key="2">
    <source>
        <dbReference type="ARBA" id="ARBA00001947"/>
    </source>
</evidence>
<dbReference type="GO" id="GO:0009298">
    <property type="term" value="P:GDP-mannose biosynthetic process"/>
    <property type="evidence" value="ECO:0007669"/>
    <property type="project" value="InterPro"/>
</dbReference>
<comment type="catalytic activity">
    <reaction evidence="1">
        <text>D-mannose 6-phosphate = D-fructose 6-phosphate</text>
        <dbReference type="Rhea" id="RHEA:12356"/>
        <dbReference type="ChEBI" id="CHEBI:58735"/>
        <dbReference type="ChEBI" id="CHEBI:61527"/>
        <dbReference type="EC" id="5.3.1.8"/>
    </reaction>
</comment>
<comment type="cofactor">
    <cofactor evidence="2">
        <name>Zn(2+)</name>
        <dbReference type="ChEBI" id="CHEBI:29105"/>
    </cofactor>
</comment>
<dbReference type="PANTHER" id="PTHR10309:SF0">
    <property type="entry name" value="MANNOSE-6-PHOSPHATE ISOMERASE"/>
    <property type="match status" value="1"/>
</dbReference>
<evidence type="ECO:0000256" key="5">
    <source>
        <dbReference type="ARBA" id="ARBA00022723"/>
    </source>
</evidence>
<dbReference type="PIRSF" id="PIRSF001480">
    <property type="entry name" value="Mannose-6-phosphate_isomerase"/>
    <property type="match status" value="1"/>
</dbReference>
<organism evidence="10">
    <name type="scientific">freshwater metagenome</name>
    <dbReference type="NCBI Taxonomy" id="449393"/>
    <lineage>
        <taxon>unclassified sequences</taxon>
        <taxon>metagenomes</taxon>
        <taxon>ecological metagenomes</taxon>
    </lineage>
</organism>
<dbReference type="Gene3D" id="1.10.441.10">
    <property type="entry name" value="Phosphomannose Isomerase, domain 2"/>
    <property type="match status" value="1"/>
</dbReference>
<dbReference type="GO" id="GO:0008270">
    <property type="term" value="F:zinc ion binding"/>
    <property type="evidence" value="ECO:0007669"/>
    <property type="project" value="InterPro"/>
</dbReference>